<dbReference type="Proteomes" id="UP000266272">
    <property type="component" value="Unassembled WGS sequence"/>
</dbReference>
<dbReference type="PANTHER" id="PTHR34598">
    <property type="entry name" value="BLL6449 PROTEIN"/>
    <property type="match status" value="1"/>
</dbReference>
<dbReference type="OrthoDB" id="412788at2759"/>
<evidence type="ECO:0000313" key="4">
    <source>
        <dbReference type="Proteomes" id="UP000266272"/>
    </source>
</evidence>
<name>A0A395NH20_TRIAR</name>
<organism evidence="3 4">
    <name type="scientific">Trichoderma arundinaceum</name>
    <dbReference type="NCBI Taxonomy" id="490622"/>
    <lineage>
        <taxon>Eukaryota</taxon>
        <taxon>Fungi</taxon>
        <taxon>Dikarya</taxon>
        <taxon>Ascomycota</taxon>
        <taxon>Pezizomycotina</taxon>
        <taxon>Sordariomycetes</taxon>
        <taxon>Hypocreomycetidae</taxon>
        <taxon>Hypocreales</taxon>
        <taxon>Hypocreaceae</taxon>
        <taxon>Trichoderma</taxon>
    </lineage>
</organism>
<dbReference type="EMBL" id="PXOA01000454">
    <property type="protein sequence ID" value="RFU75259.1"/>
    <property type="molecule type" value="Genomic_DNA"/>
</dbReference>
<proteinExistence type="inferred from homology"/>
<accession>A0A395NH20</accession>
<evidence type="ECO:0008006" key="5">
    <source>
        <dbReference type="Google" id="ProtNLM"/>
    </source>
</evidence>
<feature type="region of interest" description="Disordered" evidence="2">
    <location>
        <begin position="48"/>
        <end position="67"/>
    </location>
</feature>
<comment type="similarity">
    <text evidence="1">Belongs to the asaB hydroxylase/desaturase family.</text>
</comment>
<dbReference type="PANTHER" id="PTHR34598:SF3">
    <property type="entry name" value="OXIDOREDUCTASE AN1597"/>
    <property type="match status" value="1"/>
</dbReference>
<evidence type="ECO:0000313" key="3">
    <source>
        <dbReference type="EMBL" id="RFU75259.1"/>
    </source>
</evidence>
<dbReference type="GO" id="GO:0016491">
    <property type="term" value="F:oxidoreductase activity"/>
    <property type="evidence" value="ECO:0007669"/>
    <property type="project" value="InterPro"/>
</dbReference>
<dbReference type="STRING" id="490622.A0A395NH20"/>
<evidence type="ECO:0000256" key="2">
    <source>
        <dbReference type="SAM" id="MobiDB-lite"/>
    </source>
</evidence>
<reference evidence="3 4" key="1">
    <citation type="journal article" date="2018" name="PLoS Pathog.">
        <title>Evolution of structural diversity of trichothecenes, a family of toxins produced by plant pathogenic and entomopathogenic fungi.</title>
        <authorList>
            <person name="Proctor R.H."/>
            <person name="McCormick S.P."/>
            <person name="Kim H.S."/>
            <person name="Cardoza R.E."/>
            <person name="Stanley A.M."/>
            <person name="Lindo L."/>
            <person name="Kelly A."/>
            <person name="Brown D.W."/>
            <person name="Lee T."/>
            <person name="Vaughan M.M."/>
            <person name="Alexander N.J."/>
            <person name="Busman M."/>
            <person name="Gutierrez S."/>
        </authorList>
    </citation>
    <scope>NUCLEOTIDE SEQUENCE [LARGE SCALE GENOMIC DNA]</scope>
    <source>
        <strain evidence="3 4">IBT 40837</strain>
    </source>
</reference>
<protein>
    <recommendedName>
        <fullName evidence="5">Methyltransferase</fullName>
    </recommendedName>
</protein>
<dbReference type="NCBIfam" id="NF041278">
    <property type="entry name" value="CmcJ_NvfI_EfuI"/>
    <property type="match status" value="1"/>
</dbReference>
<dbReference type="InterPro" id="IPR044053">
    <property type="entry name" value="AsaB-like"/>
</dbReference>
<dbReference type="AlphaFoldDB" id="A0A395NH20"/>
<evidence type="ECO:0000256" key="1">
    <source>
        <dbReference type="ARBA" id="ARBA00023604"/>
    </source>
</evidence>
<keyword evidence="4" id="KW-1185">Reference proteome</keyword>
<comment type="caution">
    <text evidence="3">The sequence shown here is derived from an EMBL/GenBank/DDBJ whole genome shotgun (WGS) entry which is preliminary data.</text>
</comment>
<gene>
    <name evidence="3" type="ORF">TARUN_7001</name>
</gene>
<sequence>MAAAAVQSAVPSSGFGSVQGVKFQPQVGQQTVYKNVPKHDVETILNFHKDNEDGSPPAPSYAGKPESFTARPIASHKVTIHDVAGEEDKYTLDKNGFQIYRHPSVEKDFVDDEQIKALYYPETEQLLKDVTGASKIFIFDHTIRRPSPNDAPGSVSLRGPVQRVHIDQSYTASLSRVPYHLPEEADELVKGRVQIINVWRPIKQILRDPLAVAEADSVAEEDLVPVGLIYPTRNGETLSVRYNEGHRWFYKSGLTPEEVILIKCFDSKTDGRARRVPHTAFVDSSSAPDTPARESIEIRALVFHPDDRD</sequence>